<feature type="domain" description="HTH cro/C1-type" evidence="1">
    <location>
        <begin position="14"/>
        <end position="47"/>
    </location>
</feature>
<name>A0ABW8IC08_9BACI</name>
<dbReference type="SUPFAM" id="SSF47413">
    <property type="entry name" value="lambda repressor-like DNA-binding domains"/>
    <property type="match status" value="1"/>
</dbReference>
<evidence type="ECO:0000313" key="3">
    <source>
        <dbReference type="Proteomes" id="UP001619911"/>
    </source>
</evidence>
<accession>A0ABW8IC08</accession>
<dbReference type="CDD" id="cd00093">
    <property type="entry name" value="HTH_XRE"/>
    <property type="match status" value="1"/>
</dbReference>
<sequence length="157" mass="18109">MNKDQLSDIISEKLKLIRTERGYTQEKMAEVLGISKKTLVQIEKNRTDAGWTITAAVCALFRESNILQSALGGDPVELAEMAAHSYIRRAKDKTLGGRVWWREVNEQNGFRLQQNIISSHYRILDSDDYRLFSAYDKEEVLAEWQHLIQVKGDSRHD</sequence>
<organism evidence="2 3">
    <name type="scientific">Bacillus lumedeiriae</name>
    <dbReference type="NCBI Taxonomy" id="3058829"/>
    <lineage>
        <taxon>Bacteria</taxon>
        <taxon>Bacillati</taxon>
        <taxon>Bacillota</taxon>
        <taxon>Bacilli</taxon>
        <taxon>Bacillales</taxon>
        <taxon>Bacillaceae</taxon>
        <taxon>Bacillus</taxon>
    </lineage>
</organism>
<dbReference type="InterPro" id="IPR010982">
    <property type="entry name" value="Lambda_DNA-bd_dom_sf"/>
</dbReference>
<evidence type="ECO:0000313" key="2">
    <source>
        <dbReference type="EMBL" id="MFK2827021.1"/>
    </source>
</evidence>
<reference evidence="2 3" key="1">
    <citation type="submission" date="2023-07" db="EMBL/GenBank/DDBJ databases">
        <title>Bacillus lucianemedeirus sp. nov, a new species isolated from an immunobiological production facility.</title>
        <authorList>
            <person name="Costa L.V."/>
            <person name="Miranda R.V.S.L."/>
            <person name="Brandao M.L.L."/>
            <person name="Reis C.M.F."/>
            <person name="Frazao A.M."/>
            <person name="Cruz F.V."/>
            <person name="Baio P.V.P."/>
            <person name="Veras J.F.C."/>
            <person name="Ramos J.N."/>
            <person name="Vieira V."/>
        </authorList>
    </citation>
    <scope>NUCLEOTIDE SEQUENCE [LARGE SCALE GENOMIC DNA]</scope>
    <source>
        <strain evidence="2 3">B190/17</strain>
    </source>
</reference>
<dbReference type="Proteomes" id="UP001619911">
    <property type="component" value="Unassembled WGS sequence"/>
</dbReference>
<dbReference type="PROSITE" id="PS50943">
    <property type="entry name" value="HTH_CROC1"/>
    <property type="match status" value="1"/>
</dbReference>
<dbReference type="Gene3D" id="1.10.260.40">
    <property type="entry name" value="lambda repressor-like DNA-binding domains"/>
    <property type="match status" value="1"/>
</dbReference>
<dbReference type="EMBL" id="JAUIYO010000019">
    <property type="protein sequence ID" value="MFK2827021.1"/>
    <property type="molecule type" value="Genomic_DNA"/>
</dbReference>
<proteinExistence type="predicted"/>
<evidence type="ECO:0000259" key="1">
    <source>
        <dbReference type="PROSITE" id="PS50943"/>
    </source>
</evidence>
<dbReference type="Pfam" id="PF12844">
    <property type="entry name" value="HTH_19"/>
    <property type="match status" value="1"/>
</dbReference>
<gene>
    <name evidence="2" type="ORF">QYG89_15315</name>
</gene>
<protein>
    <submittedName>
        <fullName evidence="2">Helix-turn-helix domain-containing protein</fullName>
    </submittedName>
</protein>
<dbReference type="RefSeq" id="WP_404318919.1">
    <property type="nucleotide sequence ID" value="NZ_JAUIYO010000019.1"/>
</dbReference>
<dbReference type="SMART" id="SM00530">
    <property type="entry name" value="HTH_XRE"/>
    <property type="match status" value="1"/>
</dbReference>
<comment type="caution">
    <text evidence="2">The sequence shown here is derived from an EMBL/GenBank/DDBJ whole genome shotgun (WGS) entry which is preliminary data.</text>
</comment>
<keyword evidence="3" id="KW-1185">Reference proteome</keyword>
<dbReference type="InterPro" id="IPR001387">
    <property type="entry name" value="Cro/C1-type_HTH"/>
</dbReference>